<feature type="region of interest" description="Disordered" evidence="1">
    <location>
        <begin position="1"/>
        <end position="495"/>
    </location>
</feature>
<feature type="compositionally biased region" description="Basic residues" evidence="1">
    <location>
        <begin position="331"/>
        <end position="341"/>
    </location>
</feature>
<feature type="compositionally biased region" description="Low complexity" evidence="1">
    <location>
        <begin position="123"/>
        <end position="139"/>
    </location>
</feature>
<dbReference type="GO" id="GO:0047905">
    <property type="term" value="F:fructose-6-phosphate phosphoketolase activity"/>
    <property type="evidence" value="ECO:0007669"/>
    <property type="project" value="UniProtKB-EC"/>
</dbReference>
<feature type="compositionally biased region" description="Basic residues" evidence="1">
    <location>
        <begin position="241"/>
        <end position="258"/>
    </location>
</feature>
<evidence type="ECO:0000313" key="2">
    <source>
        <dbReference type="EMBL" id="CAA9379733.1"/>
    </source>
</evidence>
<evidence type="ECO:0000256" key="1">
    <source>
        <dbReference type="SAM" id="MobiDB-lite"/>
    </source>
</evidence>
<feature type="compositionally biased region" description="Low complexity" evidence="1">
    <location>
        <begin position="342"/>
        <end position="354"/>
    </location>
</feature>
<feature type="compositionally biased region" description="Basic and acidic residues" evidence="1">
    <location>
        <begin position="561"/>
        <end position="570"/>
    </location>
</feature>
<feature type="compositionally biased region" description="Basic residues" evidence="1">
    <location>
        <begin position="160"/>
        <end position="194"/>
    </location>
</feature>
<feature type="compositionally biased region" description="Basic and acidic residues" evidence="1">
    <location>
        <begin position="452"/>
        <end position="462"/>
    </location>
</feature>
<accession>A0A6J4N7N3</accession>
<feature type="compositionally biased region" description="Basic residues" evidence="1">
    <location>
        <begin position="207"/>
        <end position="216"/>
    </location>
</feature>
<gene>
    <name evidence="2" type="ORF">AVDCRST_MAG06-839</name>
</gene>
<feature type="compositionally biased region" description="Basic and acidic residues" evidence="1">
    <location>
        <begin position="39"/>
        <end position="49"/>
    </location>
</feature>
<organism evidence="2">
    <name type="scientific">uncultured Nocardioides sp</name>
    <dbReference type="NCBI Taxonomy" id="198441"/>
    <lineage>
        <taxon>Bacteria</taxon>
        <taxon>Bacillati</taxon>
        <taxon>Actinomycetota</taxon>
        <taxon>Actinomycetes</taxon>
        <taxon>Propionibacteriales</taxon>
        <taxon>Nocardioidaceae</taxon>
        <taxon>Nocardioides</taxon>
        <taxon>environmental samples</taxon>
    </lineage>
</organism>
<dbReference type="EC" id="4.1.2.9" evidence="2"/>
<feature type="compositionally biased region" description="Low complexity" evidence="1">
    <location>
        <begin position="320"/>
        <end position="330"/>
    </location>
</feature>
<feature type="compositionally biased region" description="Basic residues" evidence="1">
    <location>
        <begin position="355"/>
        <end position="364"/>
    </location>
</feature>
<dbReference type="GO" id="GO:0050193">
    <property type="term" value="F:phosphoketolase activity"/>
    <property type="evidence" value="ECO:0007669"/>
    <property type="project" value="UniProtKB-EC"/>
</dbReference>
<feature type="compositionally biased region" description="Low complexity" evidence="1">
    <location>
        <begin position="365"/>
        <end position="375"/>
    </location>
</feature>
<feature type="compositionally biased region" description="Low complexity" evidence="1">
    <location>
        <begin position="54"/>
        <end position="73"/>
    </location>
</feature>
<dbReference type="EMBL" id="CADCUP010000056">
    <property type="protein sequence ID" value="CAA9379733.1"/>
    <property type="molecule type" value="Genomic_DNA"/>
</dbReference>
<feature type="compositionally biased region" description="Low complexity" evidence="1">
    <location>
        <begin position="677"/>
        <end position="692"/>
    </location>
</feature>
<feature type="region of interest" description="Disordered" evidence="1">
    <location>
        <begin position="549"/>
        <end position="825"/>
    </location>
</feature>
<feature type="compositionally biased region" description="Basic residues" evidence="1">
    <location>
        <begin position="613"/>
        <end position="637"/>
    </location>
</feature>
<dbReference type="AlphaFoldDB" id="A0A6J4N7N3"/>
<feature type="compositionally biased region" description="Basic residues" evidence="1">
    <location>
        <begin position="404"/>
        <end position="413"/>
    </location>
</feature>
<feature type="compositionally biased region" description="Basic and acidic residues" evidence="1">
    <location>
        <begin position="739"/>
        <end position="748"/>
    </location>
</feature>
<feature type="compositionally biased region" description="Low complexity" evidence="1">
    <location>
        <begin position="390"/>
        <end position="401"/>
    </location>
</feature>
<proteinExistence type="predicted"/>
<feature type="compositionally biased region" description="Basic and acidic residues" evidence="1">
    <location>
        <begin position="149"/>
        <end position="159"/>
    </location>
</feature>
<protein>
    <submittedName>
        <fullName evidence="2">Xylulose-5-phosphate phosphoketolase @ Fructose-6-phosphate phosphoketolase</fullName>
        <ecNumber evidence="2">4.1.2.22</ecNumber>
        <ecNumber evidence="2">4.1.2.9</ecNumber>
    </submittedName>
</protein>
<feature type="compositionally biased region" description="Low complexity" evidence="1">
    <location>
        <begin position="471"/>
        <end position="491"/>
    </location>
</feature>
<feature type="non-terminal residue" evidence="2">
    <location>
        <position position="825"/>
    </location>
</feature>
<dbReference type="EC" id="4.1.2.22" evidence="2"/>
<feature type="compositionally biased region" description="Basic residues" evidence="1">
    <location>
        <begin position="645"/>
        <end position="660"/>
    </location>
</feature>
<feature type="compositionally biased region" description="Basic and acidic residues" evidence="1">
    <location>
        <begin position="226"/>
        <end position="240"/>
    </location>
</feature>
<keyword evidence="2" id="KW-0456">Lyase</keyword>
<reference evidence="2" key="1">
    <citation type="submission" date="2020-02" db="EMBL/GenBank/DDBJ databases">
        <authorList>
            <person name="Meier V. D."/>
        </authorList>
    </citation>
    <scope>NUCLEOTIDE SEQUENCE</scope>
    <source>
        <strain evidence="2">AVDCRST_MAG06</strain>
    </source>
</reference>
<feature type="compositionally biased region" description="Basic residues" evidence="1">
    <location>
        <begin position="786"/>
        <end position="796"/>
    </location>
</feature>
<sequence>GPHRPGTRGARDGPYPHAQHRRRQAALAHGGQGPGRPVARGELRLRGPDLPHGQPAAARAAAARARQATPPRALGHDARAQLRLHAPQPGHPRARPGPDVRVRSRARWTGGGGRGVPRRHLQRALPRGGPRRAGPAPALHPVLVPGRDPQPRGTRDARVHPRGRRARLRPVARVRRRLRQPRPRRGGGGRRRRGGDRAAGDLVALHQVRRPAARRCRPADPPPQRLQDRQPDRARPDPPRGARRPAARPRPHAVRRGGRRPDLDAPGLRRHPGPLPRRDPRAPGRGAGGAAAGAPSPLADDRAALPQGLDGAEGGGRPAGRGVLAVPPGAVRRRPWRRRPPARAGDLDAQLSARRALRRLRRPVRAGQRAVAVGRAPDERQPARQRRHPAAGAAHAGLPGLRGRGARSRHRRRERDPGARRLPARRDGGERRPVPDVQPRRAQLQPAPGRAGGDRAHVERAHRAVRHPPGARRAGDGDAVGAHVPGVARGLPPDRPARPLLLLRGVRPHRRLDVQPARQVAQDQQRPHLAPADRLPELPAHLARLAAGPQRLLPPGPGVHRPRDQQEGRRGQGLPAAGRQHPALRGRPLPAQPAVRQRHGDRQAARAAVPVHGRGRRPRHQGHRHLGVGQHPPRRRAGGGDGVRRRGAHHGGAGGRRHPARPLPRPADPLRQRRGPDAAPGRPRAPARALGQRLRRPVHHRQAGDLRLPRLSVAHPPADLPAAQPPQPPRPRLRRGGHHHDALRHDRPQPAGPLRPRHGRHRPGAAAARGLGVGTRGPEEQAGRAPHPRAHPRRGPARGAGLELVGGTRAGGHHRGPRAHRPGGL</sequence>
<name>A0A6J4N7N3_9ACTN</name>
<feature type="compositionally biased region" description="Basic residues" evidence="1">
    <location>
        <begin position="811"/>
        <end position="825"/>
    </location>
</feature>
<feature type="compositionally biased region" description="Basic and acidic residues" evidence="1">
    <location>
        <begin position="414"/>
        <end position="434"/>
    </location>
</feature>
<feature type="non-terminal residue" evidence="2">
    <location>
        <position position="1"/>
    </location>
</feature>